<gene>
    <name evidence="4" type="ORF">KDX31_14600</name>
</gene>
<feature type="domain" description="Peptidase family M23 N-terminal" evidence="3">
    <location>
        <begin position="27"/>
        <end position="102"/>
    </location>
</feature>
<proteinExistence type="predicted"/>
<evidence type="ECO:0000259" key="2">
    <source>
        <dbReference type="Pfam" id="PF01551"/>
    </source>
</evidence>
<dbReference type="CDD" id="cd12797">
    <property type="entry name" value="M23_peptidase"/>
    <property type="match status" value="1"/>
</dbReference>
<dbReference type="InterPro" id="IPR050570">
    <property type="entry name" value="Cell_wall_metabolism_enzyme"/>
</dbReference>
<dbReference type="SUPFAM" id="SSF51261">
    <property type="entry name" value="Duplicated hybrid motif"/>
    <property type="match status" value="1"/>
</dbReference>
<evidence type="ECO:0000256" key="1">
    <source>
        <dbReference type="SAM" id="SignalP"/>
    </source>
</evidence>
<dbReference type="InterPro" id="IPR016047">
    <property type="entry name" value="M23ase_b-sheet_dom"/>
</dbReference>
<keyword evidence="5" id="KW-1185">Reference proteome</keyword>
<dbReference type="Pfam" id="PF01551">
    <property type="entry name" value="Peptidase_M23"/>
    <property type="match status" value="1"/>
</dbReference>
<evidence type="ECO:0000313" key="4">
    <source>
        <dbReference type="EMBL" id="UTW02569.1"/>
    </source>
</evidence>
<dbReference type="InterPro" id="IPR011055">
    <property type="entry name" value="Dup_hybrid_motif"/>
</dbReference>
<organism evidence="4 5">
    <name type="scientific">Amphritea atlantica</name>
    <dbReference type="NCBI Taxonomy" id="355243"/>
    <lineage>
        <taxon>Bacteria</taxon>
        <taxon>Pseudomonadati</taxon>
        <taxon>Pseudomonadota</taxon>
        <taxon>Gammaproteobacteria</taxon>
        <taxon>Oceanospirillales</taxon>
        <taxon>Oceanospirillaceae</taxon>
        <taxon>Amphritea</taxon>
    </lineage>
</organism>
<dbReference type="Gene3D" id="2.60.40.1590">
    <property type="entry name" value="Peptidoglycan hydrolase domains"/>
    <property type="match status" value="1"/>
</dbReference>
<dbReference type="InterPro" id="IPR040487">
    <property type="entry name" value="Peptidase_M23_N"/>
</dbReference>
<dbReference type="EMBL" id="CP073344">
    <property type="protein sequence ID" value="UTW02569.1"/>
    <property type="molecule type" value="Genomic_DNA"/>
</dbReference>
<keyword evidence="1" id="KW-0732">Signal</keyword>
<protein>
    <submittedName>
        <fullName evidence="4">Peptidoglycan DD-metalloendopeptidase family protein</fullName>
    </submittedName>
</protein>
<dbReference type="PANTHER" id="PTHR21666:SF285">
    <property type="entry name" value="M23 FAMILY METALLOPEPTIDASE"/>
    <property type="match status" value="1"/>
</dbReference>
<sequence length="276" mass="30383">MRLISFIFTLLFSLSVTALELPQESRVPGGIALIPLTGLNSDAAPSAWYRGNRVMVLPTRGTLYEQQAPWIAVIGIPLSAKPSEQQLMKADGKRFPFQIQNKEYKEQRLTVTNKRHVNPNKQDLARYKREKAEMVAAFNSWSTPQISSVNFNLPASGRFSSPFGLKRFFNDQPRNPHSGLDIAGGQGGAINAPAPGKVVAVGEYFFNGNTVIVDHGYGLTTMYCHMSRIDVKTGDQLNTGESIGAIGKTGRVTGPHLHWSVSLNNTRVDPLLFVKE</sequence>
<name>A0ABY5GTE6_9GAMM</name>
<feature type="signal peptide" evidence="1">
    <location>
        <begin position="1"/>
        <end position="18"/>
    </location>
</feature>
<dbReference type="Gene3D" id="2.70.70.10">
    <property type="entry name" value="Glucose Permease (Domain IIA)"/>
    <property type="match status" value="1"/>
</dbReference>
<dbReference type="PANTHER" id="PTHR21666">
    <property type="entry name" value="PEPTIDASE-RELATED"/>
    <property type="match status" value="1"/>
</dbReference>
<reference evidence="4" key="1">
    <citation type="submission" date="2021-04" db="EMBL/GenBank/DDBJ databases">
        <title>Oceanospirillales bacteria with DddD are important DMSP degraders in coastal seawater.</title>
        <authorList>
            <person name="Liu J."/>
        </authorList>
    </citation>
    <scope>NUCLEOTIDE SEQUENCE</scope>
    <source>
        <strain evidence="4">GY6</strain>
    </source>
</reference>
<feature type="chain" id="PRO_5047233540" evidence="1">
    <location>
        <begin position="19"/>
        <end position="276"/>
    </location>
</feature>
<evidence type="ECO:0000313" key="5">
    <source>
        <dbReference type="Proteomes" id="UP001059950"/>
    </source>
</evidence>
<dbReference type="Pfam" id="PF18421">
    <property type="entry name" value="Peptidase_M23_N"/>
    <property type="match status" value="1"/>
</dbReference>
<feature type="domain" description="M23ase beta-sheet core" evidence="2">
    <location>
        <begin position="176"/>
        <end position="270"/>
    </location>
</feature>
<evidence type="ECO:0000259" key="3">
    <source>
        <dbReference type="Pfam" id="PF18421"/>
    </source>
</evidence>
<accession>A0ABY5GTE6</accession>
<dbReference type="Proteomes" id="UP001059950">
    <property type="component" value="Chromosome"/>
</dbReference>